<proteinExistence type="predicted"/>
<dbReference type="AlphaFoldDB" id="A0A9P6BV96"/>
<accession>A0A9P6BV96</accession>
<dbReference type="EMBL" id="MU151885">
    <property type="protein sequence ID" value="KAF9441501.1"/>
    <property type="molecule type" value="Genomic_DNA"/>
</dbReference>
<protein>
    <submittedName>
        <fullName evidence="1">Uncharacterized protein</fullName>
    </submittedName>
</protein>
<keyword evidence="2" id="KW-1185">Reference proteome</keyword>
<reference evidence="1" key="1">
    <citation type="submission" date="2020-11" db="EMBL/GenBank/DDBJ databases">
        <authorList>
            <consortium name="DOE Joint Genome Institute"/>
            <person name="Ahrendt S."/>
            <person name="Riley R."/>
            <person name="Andreopoulos W."/>
            <person name="Labutti K."/>
            <person name="Pangilinan J."/>
            <person name="Ruiz-Duenas F.J."/>
            <person name="Barrasa J.M."/>
            <person name="Sanchez-Garcia M."/>
            <person name="Camarero S."/>
            <person name="Miyauchi S."/>
            <person name="Serrano A."/>
            <person name="Linde D."/>
            <person name="Babiker R."/>
            <person name="Drula E."/>
            <person name="Ayuso-Fernandez I."/>
            <person name="Pacheco R."/>
            <person name="Padilla G."/>
            <person name="Ferreira P."/>
            <person name="Barriuso J."/>
            <person name="Kellner H."/>
            <person name="Castanera R."/>
            <person name="Alfaro M."/>
            <person name="Ramirez L."/>
            <person name="Pisabarro A.G."/>
            <person name="Kuo A."/>
            <person name="Tritt A."/>
            <person name="Lipzen A."/>
            <person name="He G."/>
            <person name="Yan M."/>
            <person name="Ng V."/>
            <person name="Cullen D."/>
            <person name="Martin F."/>
            <person name="Rosso M.-N."/>
            <person name="Henrissat B."/>
            <person name="Hibbett D."/>
            <person name="Martinez A.T."/>
            <person name="Grigoriev I.V."/>
        </authorList>
    </citation>
    <scope>NUCLEOTIDE SEQUENCE</scope>
    <source>
        <strain evidence="1">MF-IS2</strain>
    </source>
</reference>
<dbReference type="Proteomes" id="UP000807342">
    <property type="component" value="Unassembled WGS sequence"/>
</dbReference>
<evidence type="ECO:0000313" key="2">
    <source>
        <dbReference type="Proteomes" id="UP000807342"/>
    </source>
</evidence>
<evidence type="ECO:0000313" key="1">
    <source>
        <dbReference type="EMBL" id="KAF9441501.1"/>
    </source>
</evidence>
<gene>
    <name evidence="1" type="ORF">P691DRAFT_791243</name>
</gene>
<organism evidence="1 2">
    <name type="scientific">Macrolepiota fuliginosa MF-IS2</name>
    <dbReference type="NCBI Taxonomy" id="1400762"/>
    <lineage>
        <taxon>Eukaryota</taxon>
        <taxon>Fungi</taxon>
        <taxon>Dikarya</taxon>
        <taxon>Basidiomycota</taxon>
        <taxon>Agaricomycotina</taxon>
        <taxon>Agaricomycetes</taxon>
        <taxon>Agaricomycetidae</taxon>
        <taxon>Agaricales</taxon>
        <taxon>Agaricineae</taxon>
        <taxon>Agaricaceae</taxon>
        <taxon>Macrolepiota</taxon>
    </lineage>
</organism>
<name>A0A9P6BV96_9AGAR</name>
<comment type="caution">
    <text evidence="1">The sequence shown here is derived from an EMBL/GenBank/DDBJ whole genome shotgun (WGS) entry which is preliminary data.</text>
</comment>
<sequence>MHIVLEDEVRSCKANMEWYNEAFGEAAAKAYNAIGHPQVSLQNAWEIFLQLTVALDVVKHIDKVTGPGSGDGVVWPVGRKMVFELLPNFTKVFAKVHKLVKGILSNSVHDVDLGNISKPKMKEKWKCGVGSAWNK</sequence>